<sequence>MSLSAFTLASVLHVIPCEYHIDTSSWPGQEAVEISARIVAANGTVFIYRGTYQPGTTAEAVREVLAYRIKEVSGYKAREVGKTLFVLESSKASTFRSITFSSEGWKPAVCWVPMLPKKK</sequence>
<dbReference type="KEGG" id="ftj:FTUN_2687"/>
<evidence type="ECO:0000313" key="1">
    <source>
        <dbReference type="EMBL" id="QJW95148.1"/>
    </source>
</evidence>
<name>A0A6M5YMJ1_9BACT</name>
<keyword evidence="2" id="KW-1185">Reference proteome</keyword>
<reference evidence="2" key="1">
    <citation type="submission" date="2020-05" db="EMBL/GenBank/DDBJ databases">
        <title>Frigoriglobus tundricola gen. nov., sp. nov., a psychrotolerant cellulolytic planctomycete of the family Gemmataceae with two divergent copies of 16S rRNA gene.</title>
        <authorList>
            <person name="Kulichevskaya I.S."/>
            <person name="Ivanova A.A."/>
            <person name="Naumoff D.G."/>
            <person name="Beletsky A.V."/>
            <person name="Rijpstra W.I.C."/>
            <person name="Sinninghe Damste J.S."/>
            <person name="Mardanov A.V."/>
            <person name="Ravin N.V."/>
            <person name="Dedysh S.N."/>
        </authorList>
    </citation>
    <scope>NUCLEOTIDE SEQUENCE [LARGE SCALE GENOMIC DNA]</scope>
    <source>
        <strain evidence="2">PL17</strain>
    </source>
</reference>
<proteinExistence type="predicted"/>
<dbReference type="RefSeq" id="WP_171471003.1">
    <property type="nucleotide sequence ID" value="NZ_CP053452.2"/>
</dbReference>
<dbReference type="EMBL" id="CP053452">
    <property type="protein sequence ID" value="QJW95148.1"/>
    <property type="molecule type" value="Genomic_DNA"/>
</dbReference>
<accession>A0A6M5YMJ1</accession>
<dbReference type="Proteomes" id="UP000503447">
    <property type="component" value="Chromosome"/>
</dbReference>
<protein>
    <submittedName>
        <fullName evidence="1">Uncharacterized protein</fullName>
    </submittedName>
</protein>
<evidence type="ECO:0000313" key="2">
    <source>
        <dbReference type="Proteomes" id="UP000503447"/>
    </source>
</evidence>
<organism evidence="1 2">
    <name type="scientific">Frigoriglobus tundricola</name>
    <dbReference type="NCBI Taxonomy" id="2774151"/>
    <lineage>
        <taxon>Bacteria</taxon>
        <taxon>Pseudomonadati</taxon>
        <taxon>Planctomycetota</taxon>
        <taxon>Planctomycetia</taxon>
        <taxon>Gemmatales</taxon>
        <taxon>Gemmataceae</taxon>
        <taxon>Frigoriglobus</taxon>
    </lineage>
</organism>
<gene>
    <name evidence="1" type="ORF">FTUN_2687</name>
</gene>
<dbReference type="AlphaFoldDB" id="A0A6M5YMJ1"/>